<dbReference type="GO" id="GO:0008270">
    <property type="term" value="F:zinc ion binding"/>
    <property type="evidence" value="ECO:0007669"/>
    <property type="project" value="InterPro"/>
</dbReference>
<dbReference type="Gene3D" id="4.10.240.10">
    <property type="entry name" value="Zn(2)-C6 fungal-type DNA-binding domain"/>
    <property type="match status" value="1"/>
</dbReference>
<comment type="subcellular location">
    <subcellularLocation>
        <location evidence="1">Nucleus</location>
    </subcellularLocation>
</comment>
<proteinExistence type="predicted"/>
<evidence type="ECO:0000256" key="10">
    <source>
        <dbReference type="SAM" id="MobiDB-lite"/>
    </source>
</evidence>
<dbReference type="Pfam" id="PF04082">
    <property type="entry name" value="Fungal_trans"/>
    <property type="match status" value="1"/>
</dbReference>
<evidence type="ECO:0000256" key="2">
    <source>
        <dbReference type="ARBA" id="ARBA00018346"/>
    </source>
</evidence>
<dbReference type="GO" id="GO:0006351">
    <property type="term" value="P:DNA-templated transcription"/>
    <property type="evidence" value="ECO:0007669"/>
    <property type="project" value="InterPro"/>
</dbReference>
<dbReference type="GO" id="GO:0003677">
    <property type="term" value="F:DNA binding"/>
    <property type="evidence" value="ECO:0007669"/>
    <property type="project" value="UniProtKB-KW"/>
</dbReference>
<evidence type="ECO:0000256" key="5">
    <source>
        <dbReference type="ARBA" id="ARBA00023125"/>
    </source>
</evidence>
<feature type="compositionally biased region" description="Low complexity" evidence="10">
    <location>
        <begin position="751"/>
        <end position="761"/>
    </location>
</feature>
<evidence type="ECO:0000256" key="3">
    <source>
        <dbReference type="ARBA" id="ARBA00022723"/>
    </source>
</evidence>
<accession>A0A2B7ZFC6</accession>
<protein>
    <recommendedName>
        <fullName evidence="2">C6 finger domain transcription factor nscR</fullName>
    </recommendedName>
    <alternativeName>
        <fullName evidence="8">Neosartiricin B biosynthesis protein R</fullName>
    </alternativeName>
</protein>
<dbReference type="GO" id="GO:0005634">
    <property type="term" value="C:nucleus"/>
    <property type="evidence" value="ECO:0007669"/>
    <property type="project" value="UniProtKB-SubCell"/>
</dbReference>
<name>A0A2B7ZFC6_9EURO</name>
<dbReference type="InterPro" id="IPR001138">
    <property type="entry name" value="Zn2Cys6_DnaBD"/>
</dbReference>
<sequence>MSSNNSTHPTPSLSTHPGSSMPYSCVLCYQRKVKCDRHDPCSACVKARASCIFRAPPAPRRRKKALPESILLSRLRRYEEILRSHNISFDGSDDGSQKSPKAFSSGSTPNMLVHTEMPVRTKHNMDEARESGELVTAEGKSKYFTGTLWMSLSDELRNTKEFFDNQYFSDEEQPDAPGHGASPLPVIDEHLFVLSSSSSSHSLHALHPQPVHILKLWQIFLDNVDPLVKIFHTSTVQQEILDGAGDLCNVSKPTEVLMFAIYTCSVTSMTDHDCQSQLCEAKSTLLARYRFATKQALINVGFMRTLDLTVVGAFVLYLISIRRACNHQILWIYSGILLRIAQRIGLHRDGSRIGLSVFETEIRRRLWWQIISLDIFFSELSGVGTSLLRHPWDTRIPLNVNDSDLTPDMKHPPVEHTGPTEMLFRLIQCQVGNFLREHQATLSPGSGWRDIGGRDMSAVDKNKHVDDLQALLEHKYLRFCDPSIPLHMAASLVGRCVIAVVRLPIYRVKGTGRDPTQAETLDDKMRDLLFATSVKVLEYDNLIRTTESTKRYLWHADVSFQWHAVICMLSELRMRTMGPDIDAAWHQVEMLFTHRPQLLTKFKNALYVAIGNLALKAWAAREKALVESMPAGTMNDEETVGNRRPEFIRVLIAQRACSAHKSTAAAAANVNVDMNPNASREENHIAASQSSLLANVTPQDLSFNSTLGTTNNAPMMPTIMAIGQQDTHLLSHQRHDLFNPAPPSTFRTHNNDNSNSNSSNSRLGEGESETDNMGNNNNDNTFLDPSVLINQDNGNAQNCLYDSPVNWAQWDTLVQEFDMGLGDMEVG</sequence>
<keyword evidence="13" id="KW-1185">Reference proteome</keyword>
<evidence type="ECO:0000256" key="7">
    <source>
        <dbReference type="ARBA" id="ARBA00023242"/>
    </source>
</evidence>
<keyword evidence="7" id="KW-0539">Nucleus</keyword>
<feature type="compositionally biased region" description="Polar residues" evidence="10">
    <location>
        <begin position="97"/>
        <end position="110"/>
    </location>
</feature>
<dbReference type="VEuPathDB" id="FungiDB:EMCG_09326"/>
<comment type="caution">
    <text evidence="12">The sequence shown here is derived from an EMBL/GenBank/DDBJ whole genome shotgun (WGS) entry which is preliminary data.</text>
</comment>
<organism evidence="12 13">
    <name type="scientific">[Emmonsia] crescens</name>
    <dbReference type="NCBI Taxonomy" id="73230"/>
    <lineage>
        <taxon>Eukaryota</taxon>
        <taxon>Fungi</taxon>
        <taxon>Dikarya</taxon>
        <taxon>Ascomycota</taxon>
        <taxon>Pezizomycotina</taxon>
        <taxon>Eurotiomycetes</taxon>
        <taxon>Eurotiomycetidae</taxon>
        <taxon>Onygenales</taxon>
        <taxon>Ajellomycetaceae</taxon>
        <taxon>Emergomyces</taxon>
    </lineage>
</organism>
<feature type="region of interest" description="Disordered" evidence="10">
    <location>
        <begin position="87"/>
        <end position="111"/>
    </location>
</feature>
<dbReference type="SMART" id="SM00066">
    <property type="entry name" value="GAL4"/>
    <property type="match status" value="1"/>
</dbReference>
<evidence type="ECO:0000256" key="1">
    <source>
        <dbReference type="ARBA" id="ARBA00004123"/>
    </source>
</evidence>
<dbReference type="STRING" id="73230.A0A2B7ZFC6"/>
<evidence type="ECO:0000313" key="12">
    <source>
        <dbReference type="EMBL" id="PGH31889.1"/>
    </source>
</evidence>
<reference evidence="12 13" key="1">
    <citation type="submission" date="2017-10" db="EMBL/GenBank/DDBJ databases">
        <title>Comparative genomics in systemic dimorphic fungi from Ajellomycetaceae.</title>
        <authorList>
            <person name="Munoz J.F."/>
            <person name="Mcewen J.G."/>
            <person name="Clay O.K."/>
            <person name="Cuomo C.A."/>
        </authorList>
    </citation>
    <scope>NUCLEOTIDE SEQUENCE [LARGE SCALE GENOMIC DNA]</scope>
    <source>
        <strain evidence="12 13">UAMH4076</strain>
    </source>
</reference>
<dbReference type="SUPFAM" id="SSF57701">
    <property type="entry name" value="Zn2/Cys6 DNA-binding domain"/>
    <property type="match status" value="1"/>
</dbReference>
<dbReference type="SMART" id="SM00906">
    <property type="entry name" value="Fungal_trans"/>
    <property type="match status" value="1"/>
</dbReference>
<evidence type="ECO:0000256" key="8">
    <source>
        <dbReference type="ARBA" id="ARBA00031692"/>
    </source>
</evidence>
<dbReference type="AlphaFoldDB" id="A0A2B7ZFC6"/>
<dbReference type="CDD" id="cd12148">
    <property type="entry name" value="fungal_TF_MHR"/>
    <property type="match status" value="1"/>
</dbReference>
<dbReference type="PROSITE" id="PS50048">
    <property type="entry name" value="ZN2_CY6_FUNGAL_2"/>
    <property type="match status" value="1"/>
</dbReference>
<dbReference type="Proteomes" id="UP000226031">
    <property type="component" value="Unassembled WGS sequence"/>
</dbReference>
<dbReference type="PANTHER" id="PTHR31001">
    <property type="entry name" value="UNCHARACTERIZED TRANSCRIPTIONAL REGULATORY PROTEIN"/>
    <property type="match status" value="1"/>
</dbReference>
<keyword evidence="5" id="KW-0238">DNA-binding</keyword>
<dbReference type="PANTHER" id="PTHR31001:SF85">
    <property type="entry name" value="ZN(II)2CYS6 TRANSCRIPTION FACTOR (EUROFUNG)"/>
    <property type="match status" value="1"/>
</dbReference>
<evidence type="ECO:0000256" key="9">
    <source>
        <dbReference type="ARBA" id="ARBA00045154"/>
    </source>
</evidence>
<keyword evidence="6" id="KW-0804">Transcription</keyword>
<gene>
    <name evidence="12" type="ORF">GX50_05324</name>
</gene>
<dbReference type="GO" id="GO:0000981">
    <property type="term" value="F:DNA-binding transcription factor activity, RNA polymerase II-specific"/>
    <property type="evidence" value="ECO:0007669"/>
    <property type="project" value="InterPro"/>
</dbReference>
<dbReference type="InterPro" id="IPR007219">
    <property type="entry name" value="XnlR_reg_dom"/>
</dbReference>
<dbReference type="CDD" id="cd00067">
    <property type="entry name" value="GAL4"/>
    <property type="match status" value="1"/>
</dbReference>
<dbReference type="EMBL" id="PDND01000111">
    <property type="protein sequence ID" value="PGH31889.1"/>
    <property type="molecule type" value="Genomic_DNA"/>
</dbReference>
<feature type="region of interest" description="Disordered" evidence="10">
    <location>
        <begin position="735"/>
        <end position="789"/>
    </location>
</feature>
<keyword evidence="3" id="KW-0479">Metal-binding</keyword>
<dbReference type="Pfam" id="PF00172">
    <property type="entry name" value="Zn_clus"/>
    <property type="match status" value="1"/>
</dbReference>
<evidence type="ECO:0000256" key="6">
    <source>
        <dbReference type="ARBA" id="ARBA00023163"/>
    </source>
</evidence>
<evidence type="ECO:0000256" key="4">
    <source>
        <dbReference type="ARBA" id="ARBA00023015"/>
    </source>
</evidence>
<feature type="domain" description="Zn(2)-C6 fungal-type" evidence="11">
    <location>
        <begin position="24"/>
        <end position="53"/>
    </location>
</feature>
<evidence type="ECO:0000313" key="13">
    <source>
        <dbReference type="Proteomes" id="UP000226031"/>
    </source>
</evidence>
<evidence type="ECO:0000259" key="11">
    <source>
        <dbReference type="PROSITE" id="PS50048"/>
    </source>
</evidence>
<comment type="function">
    <text evidence="9">Transcription factor that specifically regulates the neosartoricin B biosynthesis gene cluster.</text>
</comment>
<keyword evidence="4" id="KW-0805">Transcription regulation</keyword>
<dbReference type="InterPro" id="IPR036864">
    <property type="entry name" value="Zn2-C6_fun-type_DNA-bd_sf"/>
</dbReference>
<feature type="compositionally biased region" description="Low complexity" evidence="10">
    <location>
        <begin position="771"/>
        <end position="780"/>
    </location>
</feature>
<dbReference type="InterPro" id="IPR050613">
    <property type="entry name" value="Sec_Metabolite_Reg"/>
</dbReference>